<dbReference type="SUPFAM" id="SSF49265">
    <property type="entry name" value="Fibronectin type III"/>
    <property type="match status" value="1"/>
</dbReference>
<gene>
    <name evidence="2" type="ORF">FYJ73_05700</name>
</gene>
<dbReference type="InterPro" id="IPR013783">
    <property type="entry name" value="Ig-like_fold"/>
</dbReference>
<accession>A0A7K0KE10</accession>
<dbReference type="CDD" id="cd00063">
    <property type="entry name" value="FN3"/>
    <property type="match status" value="1"/>
</dbReference>
<dbReference type="Gene3D" id="2.160.20.10">
    <property type="entry name" value="Single-stranded right-handed beta-helix, Pectin lyase-like"/>
    <property type="match status" value="1"/>
</dbReference>
<dbReference type="InterPro" id="IPR012334">
    <property type="entry name" value="Pectin_lyas_fold"/>
</dbReference>
<name>A0A7K0KE10_9BACT</name>
<dbReference type="InterPro" id="IPR003961">
    <property type="entry name" value="FN3_dom"/>
</dbReference>
<dbReference type="AlphaFoldDB" id="A0A7K0KE10"/>
<dbReference type="Pfam" id="PF17161">
    <property type="entry name" value="DUF5123"/>
    <property type="match status" value="1"/>
</dbReference>
<sequence>MDEITSLILDRNFSPIGLEAKNVSTSTANLSWQPVSGATSYEVEVYPDDSLAFATTPKTFTTEGVSLNLEGLTYDTKYSARVRAVDNSDASRNSKWTSVYFRSDAQQIMQSMALEDVGDKDVIIKWPKDSLINSASILDKDGNVVLTQEVTAEEQAAGRKKISGLTPETSYVAKIYNNGKECGSKKFTTIADLSGATIVRSTDDFSSMLENATEGQVFALYNGTYMISSGSETPDKAGSAVIEHSVTIKGIYPTAKPTIQGTFKLQAGASLTLSNLVLDGTNNAATDQFFDYKSAGDYKLLDVEDCEIIGAGDQKGLLYGNTDQAIIDNVVFRNNKIHGIGCDGGDFFDVRKSYIKDITFVNNTVYNCANERDLFRYDDKASNYGNPVPVITVKNNTFYNVMNATSGKRFLYIRFNGKKGGQQITWANNLIVNTQAVYTNQSTTSTPSYQNNYYFGCANANLFAASDPENKLYWNGDTSGKNGADPKFKDAAKGDFTVGNEDVSKLGVGVQK</sequence>
<dbReference type="SMART" id="SM00060">
    <property type="entry name" value="FN3"/>
    <property type="match status" value="1"/>
</dbReference>
<dbReference type="InterPro" id="IPR036116">
    <property type="entry name" value="FN3_sf"/>
</dbReference>
<organism evidence="2 3">
    <name type="scientific">Hallella mizrahii</name>
    <dbReference type="NCBI Taxonomy" id="2606637"/>
    <lineage>
        <taxon>Bacteria</taxon>
        <taxon>Pseudomonadati</taxon>
        <taxon>Bacteroidota</taxon>
        <taxon>Bacteroidia</taxon>
        <taxon>Bacteroidales</taxon>
        <taxon>Prevotellaceae</taxon>
        <taxon>Hallella</taxon>
    </lineage>
</organism>
<proteinExistence type="predicted"/>
<reference evidence="2 3" key="1">
    <citation type="submission" date="2019-08" db="EMBL/GenBank/DDBJ databases">
        <title>In-depth cultivation of the pig gut microbiome towards novel bacterial diversity and tailored functional studies.</title>
        <authorList>
            <person name="Wylensek D."/>
            <person name="Hitch T.C.A."/>
            <person name="Clavel T."/>
        </authorList>
    </citation>
    <scope>NUCLEOTIDE SEQUENCE [LARGE SCALE GENOMIC DNA]</scope>
    <source>
        <strain evidence="2 3">LKV-178-WT-2A</strain>
    </source>
</reference>
<protein>
    <submittedName>
        <fullName evidence="2">DUF4957 domain-containing protein</fullName>
    </submittedName>
</protein>
<dbReference type="Proteomes" id="UP000438914">
    <property type="component" value="Unassembled WGS sequence"/>
</dbReference>
<dbReference type="InterPro" id="IPR033427">
    <property type="entry name" value="DUF5123"/>
</dbReference>
<evidence type="ECO:0000313" key="2">
    <source>
        <dbReference type="EMBL" id="MST84163.1"/>
    </source>
</evidence>
<dbReference type="Pfam" id="PF16318">
    <property type="entry name" value="DUF4957"/>
    <property type="match status" value="1"/>
</dbReference>
<feature type="domain" description="Fibronectin type-III" evidence="1">
    <location>
        <begin position="14"/>
        <end position="104"/>
    </location>
</feature>
<evidence type="ECO:0000259" key="1">
    <source>
        <dbReference type="PROSITE" id="PS50853"/>
    </source>
</evidence>
<dbReference type="SUPFAM" id="SSF51126">
    <property type="entry name" value="Pectin lyase-like"/>
    <property type="match status" value="1"/>
</dbReference>
<comment type="caution">
    <text evidence="2">The sequence shown here is derived from an EMBL/GenBank/DDBJ whole genome shotgun (WGS) entry which is preliminary data.</text>
</comment>
<dbReference type="InterPro" id="IPR032530">
    <property type="entry name" value="DUF4957"/>
</dbReference>
<dbReference type="EMBL" id="VUNG01000010">
    <property type="protein sequence ID" value="MST84163.1"/>
    <property type="molecule type" value="Genomic_DNA"/>
</dbReference>
<dbReference type="Gene3D" id="2.60.40.10">
    <property type="entry name" value="Immunoglobulins"/>
    <property type="match status" value="1"/>
</dbReference>
<dbReference type="InterPro" id="IPR011050">
    <property type="entry name" value="Pectin_lyase_fold/virulence"/>
</dbReference>
<keyword evidence="3" id="KW-1185">Reference proteome</keyword>
<evidence type="ECO:0000313" key="3">
    <source>
        <dbReference type="Proteomes" id="UP000438914"/>
    </source>
</evidence>
<dbReference type="PROSITE" id="PS50853">
    <property type="entry name" value="FN3"/>
    <property type="match status" value="1"/>
</dbReference>
<dbReference type="Pfam" id="PF00041">
    <property type="entry name" value="fn3"/>
    <property type="match status" value="1"/>
</dbReference>